<dbReference type="NCBIfam" id="NF035934">
    <property type="entry name" value="ESAT6_2"/>
    <property type="match status" value="1"/>
</dbReference>
<name>A0AB73T8T4_9FIRM</name>
<reference evidence="2 3" key="1">
    <citation type="submission" date="2018-05" db="EMBL/GenBank/DDBJ databases">
        <authorList>
            <person name="Goeker M."/>
            <person name="Huntemann M."/>
            <person name="Clum A."/>
            <person name="Pillay M."/>
            <person name="Palaniappan K."/>
            <person name="Varghese N."/>
            <person name="Mikhailova N."/>
            <person name="Stamatis D."/>
            <person name="Reddy T."/>
            <person name="Daum C."/>
            <person name="Shapiro N."/>
            <person name="Ivanova N."/>
            <person name="Kyrpides N."/>
            <person name="Woyke T."/>
        </authorList>
    </citation>
    <scope>NUCLEOTIDE SEQUENCE [LARGE SCALE GENOMIC DNA]</scope>
    <source>
        <strain evidence="2 3">DSM 26524</strain>
    </source>
</reference>
<evidence type="ECO:0000256" key="1">
    <source>
        <dbReference type="RuleBase" id="RU362001"/>
    </source>
</evidence>
<evidence type="ECO:0000313" key="2">
    <source>
        <dbReference type="EMBL" id="PWJ78316.1"/>
    </source>
</evidence>
<comment type="similarity">
    <text evidence="1">Belongs to the WXG100 family.</text>
</comment>
<dbReference type="RefSeq" id="WP_109625241.1">
    <property type="nucleotide sequence ID" value="NZ_CABJAT010000002.1"/>
</dbReference>
<dbReference type="NCBIfam" id="TIGR03930">
    <property type="entry name" value="WXG100_ESAT6"/>
    <property type="match status" value="1"/>
</dbReference>
<proteinExistence type="inferred from homology"/>
<dbReference type="EMBL" id="QGGY01000002">
    <property type="protein sequence ID" value="PWJ78316.1"/>
    <property type="molecule type" value="Genomic_DNA"/>
</dbReference>
<dbReference type="Proteomes" id="UP000245412">
    <property type="component" value="Unassembled WGS sequence"/>
</dbReference>
<comment type="caution">
    <text evidence="2">The sequence shown here is derived from an EMBL/GenBank/DDBJ whole genome shotgun (WGS) entry which is preliminary data.</text>
</comment>
<dbReference type="Pfam" id="PF06013">
    <property type="entry name" value="WXG100"/>
    <property type="match status" value="1"/>
</dbReference>
<dbReference type="InterPro" id="IPR010310">
    <property type="entry name" value="T7SS_ESAT-6-like"/>
</dbReference>
<keyword evidence="3" id="KW-1185">Reference proteome</keyword>
<organism evidence="2 3">
    <name type="scientific">Murimonas intestini</name>
    <dbReference type="NCBI Taxonomy" id="1337051"/>
    <lineage>
        <taxon>Bacteria</taxon>
        <taxon>Bacillati</taxon>
        <taxon>Bacillota</taxon>
        <taxon>Clostridia</taxon>
        <taxon>Lachnospirales</taxon>
        <taxon>Lachnospiraceae</taxon>
        <taxon>Murimonas</taxon>
    </lineage>
</organism>
<evidence type="ECO:0000313" key="3">
    <source>
        <dbReference type="Proteomes" id="UP000245412"/>
    </source>
</evidence>
<dbReference type="Gene3D" id="1.10.287.1060">
    <property type="entry name" value="ESAT-6-like"/>
    <property type="match status" value="1"/>
</dbReference>
<sequence length="101" mass="11600">MAGSLTITTDELRTASKNVTDLNGQLSERLEDIRRKLNSLKNTWESEGADEVMQQFNNLNPKFDQYKRIVDSYADFLMKTAEQYEVTESTVKKNAGTLEFK</sequence>
<dbReference type="AlphaFoldDB" id="A0AB73T8T4"/>
<gene>
    <name evidence="2" type="ORF">C7383_102454</name>
</gene>
<dbReference type="InterPro" id="IPR036689">
    <property type="entry name" value="ESAT-6-like_sf"/>
</dbReference>
<protein>
    <recommendedName>
        <fullName evidence="1">ESAT-6-like protein</fullName>
    </recommendedName>
</protein>
<dbReference type="SUPFAM" id="SSF140453">
    <property type="entry name" value="EsxAB dimer-like"/>
    <property type="match status" value="1"/>
</dbReference>
<accession>A0AB73T8T4</accession>